<dbReference type="PANTHER" id="PTHR30454">
    <property type="entry name" value="4-HYDROXY-3-METHYLBUT-2-EN-1-YL DIPHOSPHATE SYNTHASE"/>
    <property type="match status" value="1"/>
</dbReference>
<protein>
    <submittedName>
        <fullName evidence="4">4-hydroxy-3-methylbut-2-en-1-yl diphosphate synthase</fullName>
    </submittedName>
</protein>
<reference evidence="4 5" key="1">
    <citation type="submission" date="2018-03" db="EMBL/GenBank/DDBJ databases">
        <title>Bioinformatic expansion and discovery of thiopeptide antibiotics.</title>
        <authorList>
            <person name="Schwalen C.J."/>
            <person name="Hudson G.A."/>
            <person name="Mitchell D.A."/>
        </authorList>
    </citation>
    <scope>NUCLEOTIDE SEQUENCE [LARGE SCALE GENOMIC DNA]</scope>
    <source>
        <strain evidence="4 5">ATCC 21389</strain>
    </source>
</reference>
<dbReference type="GO" id="GO:0019288">
    <property type="term" value="P:isopentenyl diphosphate biosynthetic process, methylerythritol 4-phosphate pathway"/>
    <property type="evidence" value="ECO:0007669"/>
    <property type="project" value="TreeGrafter"/>
</dbReference>
<evidence type="ECO:0000259" key="3">
    <source>
        <dbReference type="Pfam" id="PF04551"/>
    </source>
</evidence>
<dbReference type="GO" id="GO:0051539">
    <property type="term" value="F:4 iron, 4 sulfur cluster binding"/>
    <property type="evidence" value="ECO:0007669"/>
    <property type="project" value="UniProtKB-KW"/>
</dbReference>
<feature type="non-terminal residue" evidence="4">
    <location>
        <position position="64"/>
    </location>
</feature>
<keyword evidence="2" id="KW-0411">Iron-sulfur</keyword>
<sequence length="64" mass="6646">MTAISLGIPSLPPKPLATRRRSRQIMVGNVPVGGDAPVSVQSMTTTLTSDVNATLQQIAQLTAS</sequence>
<feature type="domain" description="IspG TIM-barrel" evidence="3">
    <location>
        <begin position="22"/>
        <end position="63"/>
    </location>
</feature>
<evidence type="ECO:0000256" key="2">
    <source>
        <dbReference type="ARBA" id="ARBA00022485"/>
    </source>
</evidence>
<dbReference type="InterPro" id="IPR011005">
    <property type="entry name" value="Dihydropteroate_synth-like_sf"/>
</dbReference>
<dbReference type="GO" id="GO:0046429">
    <property type="term" value="F:4-hydroxy-3-methylbut-2-en-1-yl diphosphate synthase activity (ferredoxin)"/>
    <property type="evidence" value="ECO:0007669"/>
    <property type="project" value="InterPro"/>
</dbReference>
<dbReference type="AlphaFoldDB" id="A0A2V4NPQ2"/>
<name>A0A2V4NPQ2_9ACTN</name>
<accession>A0A2V4NPQ2</accession>
<dbReference type="Gene3D" id="3.20.20.20">
    <property type="entry name" value="Dihydropteroate synthase-like"/>
    <property type="match status" value="1"/>
</dbReference>
<proteinExistence type="predicted"/>
<dbReference type="InterPro" id="IPR004588">
    <property type="entry name" value="IspG_bac-typ"/>
</dbReference>
<dbReference type="RefSeq" id="WP_181442296.1">
    <property type="nucleotide sequence ID" value="NZ_PYBW01000034.1"/>
</dbReference>
<dbReference type="Pfam" id="PF04551">
    <property type="entry name" value="GcpE"/>
    <property type="match status" value="1"/>
</dbReference>
<dbReference type="EMBL" id="PYBW01000034">
    <property type="protein sequence ID" value="PYC81765.1"/>
    <property type="molecule type" value="Genomic_DNA"/>
</dbReference>
<keyword evidence="5" id="KW-1185">Reference proteome</keyword>
<evidence type="ECO:0000256" key="1">
    <source>
        <dbReference type="ARBA" id="ARBA00001966"/>
    </source>
</evidence>
<organism evidence="4 5">
    <name type="scientific">Streptomyces tateyamensis</name>
    <dbReference type="NCBI Taxonomy" id="565073"/>
    <lineage>
        <taxon>Bacteria</taxon>
        <taxon>Bacillati</taxon>
        <taxon>Actinomycetota</taxon>
        <taxon>Actinomycetes</taxon>
        <taxon>Kitasatosporales</taxon>
        <taxon>Streptomycetaceae</taxon>
        <taxon>Streptomyces</taxon>
    </lineage>
</organism>
<dbReference type="PANTHER" id="PTHR30454:SF0">
    <property type="entry name" value="4-HYDROXY-3-METHYLBUT-2-EN-1-YL DIPHOSPHATE SYNTHASE (FERREDOXIN), CHLOROPLASTIC"/>
    <property type="match status" value="1"/>
</dbReference>
<keyword evidence="2" id="KW-0408">Iron</keyword>
<keyword evidence="2" id="KW-0004">4Fe-4S</keyword>
<dbReference type="GO" id="GO:0016114">
    <property type="term" value="P:terpenoid biosynthetic process"/>
    <property type="evidence" value="ECO:0007669"/>
    <property type="project" value="InterPro"/>
</dbReference>
<evidence type="ECO:0000313" key="5">
    <source>
        <dbReference type="Proteomes" id="UP000248039"/>
    </source>
</evidence>
<comment type="caution">
    <text evidence="4">The sequence shown here is derived from an EMBL/GenBank/DDBJ whole genome shotgun (WGS) entry which is preliminary data.</text>
</comment>
<evidence type="ECO:0000313" key="4">
    <source>
        <dbReference type="EMBL" id="PYC81765.1"/>
    </source>
</evidence>
<gene>
    <name evidence="4" type="ORF">C7C46_11030</name>
</gene>
<dbReference type="InterPro" id="IPR058578">
    <property type="entry name" value="IspG_TIM"/>
</dbReference>
<comment type="cofactor">
    <cofactor evidence="1">
        <name>[4Fe-4S] cluster</name>
        <dbReference type="ChEBI" id="CHEBI:49883"/>
    </cofactor>
</comment>
<dbReference type="Proteomes" id="UP000248039">
    <property type="component" value="Unassembled WGS sequence"/>
</dbReference>
<keyword evidence="2" id="KW-0479">Metal-binding</keyword>